<name>A0A9W7CTD3_9STRA</name>
<accession>A0A9W7CTD3</accession>
<evidence type="ECO:0000256" key="1">
    <source>
        <dbReference type="SAM" id="Coils"/>
    </source>
</evidence>
<dbReference type="EMBL" id="BSXT01001434">
    <property type="protein sequence ID" value="GMF42374.1"/>
    <property type="molecule type" value="Genomic_DNA"/>
</dbReference>
<dbReference type="SUPFAM" id="SSF57997">
    <property type="entry name" value="Tropomyosin"/>
    <property type="match status" value="1"/>
</dbReference>
<dbReference type="Proteomes" id="UP001165121">
    <property type="component" value="Unassembled WGS sequence"/>
</dbReference>
<keyword evidence="1" id="KW-0175">Coiled coil</keyword>
<evidence type="ECO:0000313" key="3">
    <source>
        <dbReference type="EMBL" id="GMF42374.1"/>
    </source>
</evidence>
<protein>
    <submittedName>
        <fullName evidence="3">Unnamed protein product</fullName>
    </submittedName>
</protein>
<keyword evidence="4" id="KW-1185">Reference proteome</keyword>
<gene>
    <name evidence="3" type="ORF">Pfra01_001383500</name>
</gene>
<dbReference type="AlphaFoldDB" id="A0A9W7CTD3"/>
<reference evidence="3" key="1">
    <citation type="submission" date="2023-04" db="EMBL/GenBank/DDBJ databases">
        <title>Phytophthora fragariaefolia NBRC 109709.</title>
        <authorList>
            <person name="Ichikawa N."/>
            <person name="Sato H."/>
            <person name="Tonouchi N."/>
        </authorList>
    </citation>
    <scope>NUCLEOTIDE SEQUENCE</scope>
    <source>
        <strain evidence="3">NBRC 109709</strain>
    </source>
</reference>
<feature type="compositionally biased region" description="Low complexity" evidence="2">
    <location>
        <begin position="19"/>
        <end position="36"/>
    </location>
</feature>
<feature type="region of interest" description="Disordered" evidence="2">
    <location>
        <begin position="1"/>
        <end position="36"/>
    </location>
</feature>
<evidence type="ECO:0000256" key="2">
    <source>
        <dbReference type="SAM" id="MobiDB-lite"/>
    </source>
</evidence>
<feature type="compositionally biased region" description="Basic and acidic residues" evidence="2">
    <location>
        <begin position="1"/>
        <end position="18"/>
    </location>
</feature>
<organism evidence="3 4">
    <name type="scientific">Phytophthora fragariaefolia</name>
    <dbReference type="NCBI Taxonomy" id="1490495"/>
    <lineage>
        <taxon>Eukaryota</taxon>
        <taxon>Sar</taxon>
        <taxon>Stramenopiles</taxon>
        <taxon>Oomycota</taxon>
        <taxon>Peronosporomycetes</taxon>
        <taxon>Peronosporales</taxon>
        <taxon>Peronosporaceae</taxon>
        <taxon>Phytophthora</taxon>
    </lineage>
</organism>
<evidence type="ECO:0000313" key="4">
    <source>
        <dbReference type="Proteomes" id="UP001165121"/>
    </source>
</evidence>
<comment type="caution">
    <text evidence="3">The sequence shown here is derived from an EMBL/GenBank/DDBJ whole genome shotgun (WGS) entry which is preliminary data.</text>
</comment>
<feature type="coiled-coil region" evidence="1">
    <location>
        <begin position="125"/>
        <end position="187"/>
    </location>
</feature>
<dbReference type="Gene3D" id="1.10.287.1490">
    <property type="match status" value="1"/>
</dbReference>
<sequence length="204" mass="22211">MDSHRNSSEGAVDQDHRSSSPASSSHAGRSPAGSPLFGLRLLSAAAVSSGSGTPDQDPASMSPRSCVACWQAANAPTEHSCLQRTHTISRRHAAELHLQIESAGTTAQAFSQFCQYQHDRLQHRLERANKLLALRDADVANLEEKIAHMEDRLQKQKRQRGEAEDLVGQLRHRVHDLESQIAALSNHPDLGSAPPLALSRRLVA</sequence>
<proteinExistence type="predicted"/>
<dbReference type="OrthoDB" id="145754at2759"/>